<dbReference type="RefSeq" id="WP_073323861.1">
    <property type="nucleotide sequence ID" value="NZ_FQWD01000004.1"/>
</dbReference>
<gene>
    <name evidence="2" type="ORF">SAMN05216361_3029</name>
</gene>
<keyword evidence="3" id="KW-1185">Reference proteome</keyword>
<keyword evidence="1" id="KW-0812">Transmembrane</keyword>
<dbReference type="STRING" id="634436.SAMN05216361_3029"/>
<name>A0A1M5MH96_9ALTE</name>
<dbReference type="AlphaFoldDB" id="A0A1M5MH96"/>
<dbReference type="SUPFAM" id="SSF48452">
    <property type="entry name" value="TPR-like"/>
    <property type="match status" value="1"/>
</dbReference>
<dbReference type="Pfam" id="PF13432">
    <property type="entry name" value="TPR_16"/>
    <property type="match status" value="1"/>
</dbReference>
<keyword evidence="1" id="KW-1133">Transmembrane helix</keyword>
<dbReference type="Gene3D" id="1.25.40.10">
    <property type="entry name" value="Tetratricopeptide repeat domain"/>
    <property type="match status" value="1"/>
</dbReference>
<sequence length="357" mass="40771">MKRKSLFHIPILGSITAVCMTVIAMLILEINTAFAHVHGHDDHSTIQTTFSPRQIERLLANSTRPDFDARWLTPVLNYFEHTAMETDLTSRQRMFYARLLQHEHRFDEAQLQLEMLLEMNPLNTQARLLLANVALNQGQADEAILLCERLIGQTDLLVATTCLMEARMQQKPSEIHYAQLQKVTRFSERAPVQVQTWINEVLADMALYTDNPEEAIAYCERTERSDWPVSTWVAWSKAKLQMNQGQEILTHLAPLIDKTAVPNDSMLLYLALAEQQVGGEHKWIKQMAQRVQLREVNQDTSHAAEVALYYLYLADEPAQALTWATINWDNAKSLNDQLLLDQAKAANQVAIQSEHAD</sequence>
<evidence type="ECO:0000256" key="1">
    <source>
        <dbReference type="SAM" id="Phobius"/>
    </source>
</evidence>
<accession>A0A1M5MH96</accession>
<dbReference type="OrthoDB" id="5761728at2"/>
<dbReference type="Proteomes" id="UP000184520">
    <property type="component" value="Unassembled WGS sequence"/>
</dbReference>
<dbReference type="InterPro" id="IPR011990">
    <property type="entry name" value="TPR-like_helical_dom_sf"/>
</dbReference>
<protein>
    <submittedName>
        <fullName evidence="2">Tetratricopeptide repeat-containing protein</fullName>
    </submittedName>
</protein>
<proteinExistence type="predicted"/>
<dbReference type="EMBL" id="FQWD01000004">
    <property type="protein sequence ID" value="SHG76606.1"/>
    <property type="molecule type" value="Genomic_DNA"/>
</dbReference>
<reference evidence="3" key="1">
    <citation type="submission" date="2016-11" db="EMBL/GenBank/DDBJ databases">
        <authorList>
            <person name="Varghese N."/>
            <person name="Submissions S."/>
        </authorList>
    </citation>
    <scope>NUCLEOTIDE SEQUENCE [LARGE SCALE GENOMIC DNA]</scope>
    <source>
        <strain evidence="3">CGMCC 1.8995</strain>
    </source>
</reference>
<evidence type="ECO:0000313" key="2">
    <source>
        <dbReference type="EMBL" id="SHG76606.1"/>
    </source>
</evidence>
<organism evidence="2 3">
    <name type="scientific">Marisediminitalea aggregata</name>
    <dbReference type="NCBI Taxonomy" id="634436"/>
    <lineage>
        <taxon>Bacteria</taxon>
        <taxon>Pseudomonadati</taxon>
        <taxon>Pseudomonadota</taxon>
        <taxon>Gammaproteobacteria</taxon>
        <taxon>Alteromonadales</taxon>
        <taxon>Alteromonadaceae</taxon>
        <taxon>Marisediminitalea</taxon>
    </lineage>
</organism>
<evidence type="ECO:0000313" key="3">
    <source>
        <dbReference type="Proteomes" id="UP000184520"/>
    </source>
</evidence>
<feature type="transmembrane region" description="Helical" evidence="1">
    <location>
        <begin position="7"/>
        <end position="28"/>
    </location>
</feature>
<keyword evidence="1" id="KW-0472">Membrane</keyword>